<comment type="subcellular location">
    <subcellularLocation>
        <location evidence="1">Cell membrane</location>
        <topology evidence="1">Multi-pass membrane protein</topology>
    </subcellularLocation>
</comment>
<dbReference type="GO" id="GO:0000030">
    <property type="term" value="F:mannosyltransferase activity"/>
    <property type="evidence" value="ECO:0007669"/>
    <property type="project" value="InterPro"/>
</dbReference>
<protein>
    <submittedName>
        <fullName evidence="10">Putative glycosyltransferase</fullName>
    </submittedName>
</protein>
<feature type="transmembrane region" description="Helical" evidence="8">
    <location>
        <begin position="383"/>
        <end position="402"/>
    </location>
</feature>
<sequence>MTKKGVIGLSILFLLLYIAPMNVRPVAVPDEARYGEISREMLDTKDFIVPRLNGLRYFEKPVLGYWLNAASMALFGDNGFAIRFPSAFAVGLTALTIFLMVRRFHRCERAALLAAFIYMTFVGVYGVGTFCVLDNLLTFFLTAMLSCFFVAGANDTGRKRNRWLLLCGVFCGSAFLTKGFLVIIVPTVIIVPFLLWERRWREIFTLPWLPLLTAVVVSLPWCLIIALREPDYWHCFFWKEHIQRFFSADSGMHEKPFWFLIPFFLDGSLPWLLFIPVVLVRRNSELLRKPLIRFCICWMILPLVFFSISSGKTITYVLPCFPPLAMLLGIGLTEYFRKGMEGVFKYCSLLLNVLTGLMVVALLSIVFTPALHRKIYGSGEGYKLWYCVCAAVVCFVVLLITLRMQNGLRKTFMHGLPVIIIMLAFPFTVSIEHSVKTGMSTFLRSQQDHITTDTILVADSRTVHTACYVYKRDDAYLFMRDGELGYGLSYPDSSWRHIEMAGLEKLLNERGNRQVAVIIKESTRDRAGQPWPVPSYQIVWNEFLFAVY</sequence>
<dbReference type="PANTHER" id="PTHR33908:SF3">
    <property type="entry name" value="UNDECAPRENYL PHOSPHATE-ALPHA-4-AMINO-4-DEOXY-L-ARABINOSE ARABINOSYL TRANSFERASE"/>
    <property type="match status" value="1"/>
</dbReference>
<evidence type="ECO:0000256" key="2">
    <source>
        <dbReference type="ARBA" id="ARBA00022475"/>
    </source>
</evidence>
<keyword evidence="6 8" id="KW-1133">Transmembrane helix</keyword>
<evidence type="ECO:0000256" key="5">
    <source>
        <dbReference type="ARBA" id="ARBA00022692"/>
    </source>
</evidence>
<feature type="transmembrane region" description="Helical" evidence="8">
    <location>
        <begin position="113"/>
        <end position="143"/>
    </location>
</feature>
<evidence type="ECO:0000256" key="6">
    <source>
        <dbReference type="ARBA" id="ARBA00022989"/>
    </source>
</evidence>
<keyword evidence="2" id="KW-1003">Cell membrane</keyword>
<keyword evidence="5 8" id="KW-0812">Transmembrane</keyword>
<evidence type="ECO:0000256" key="1">
    <source>
        <dbReference type="ARBA" id="ARBA00004651"/>
    </source>
</evidence>
<organism evidence="10 11">
    <name type="scientific">Candidatus Scalindua brodae</name>
    <dbReference type="NCBI Taxonomy" id="237368"/>
    <lineage>
        <taxon>Bacteria</taxon>
        <taxon>Pseudomonadati</taxon>
        <taxon>Planctomycetota</taxon>
        <taxon>Candidatus Brocadiia</taxon>
        <taxon>Candidatus Brocadiales</taxon>
        <taxon>Candidatus Scalinduaceae</taxon>
        <taxon>Candidatus Scalindua</taxon>
    </lineage>
</organism>
<accession>A0A0B0EDB9</accession>
<keyword evidence="3" id="KW-0328">Glycosyltransferase</keyword>
<dbReference type="AlphaFoldDB" id="A0A0B0EDB9"/>
<feature type="transmembrane region" description="Helical" evidence="8">
    <location>
        <begin position="208"/>
        <end position="227"/>
    </location>
</feature>
<keyword evidence="4 10" id="KW-0808">Transferase</keyword>
<dbReference type="GO" id="GO:0010041">
    <property type="term" value="P:response to iron(III) ion"/>
    <property type="evidence" value="ECO:0007669"/>
    <property type="project" value="TreeGrafter"/>
</dbReference>
<feature type="domain" description="ArnT-like N-terminal" evidence="9">
    <location>
        <begin position="6"/>
        <end position="236"/>
    </location>
</feature>
<feature type="transmembrane region" description="Helical" evidence="8">
    <location>
        <begin position="349"/>
        <end position="371"/>
    </location>
</feature>
<keyword evidence="7 8" id="KW-0472">Membrane</keyword>
<name>A0A0B0EDB9_9BACT</name>
<feature type="transmembrane region" description="Helical" evidence="8">
    <location>
        <begin position="314"/>
        <end position="337"/>
    </location>
</feature>
<evidence type="ECO:0000256" key="7">
    <source>
        <dbReference type="ARBA" id="ARBA00023136"/>
    </source>
</evidence>
<feature type="transmembrane region" description="Helical" evidence="8">
    <location>
        <begin position="414"/>
        <end position="431"/>
    </location>
</feature>
<dbReference type="GO" id="GO:0009103">
    <property type="term" value="P:lipopolysaccharide biosynthetic process"/>
    <property type="evidence" value="ECO:0007669"/>
    <property type="project" value="UniProtKB-ARBA"/>
</dbReference>
<evidence type="ECO:0000256" key="4">
    <source>
        <dbReference type="ARBA" id="ARBA00022679"/>
    </source>
</evidence>
<dbReference type="eggNOG" id="COG1807">
    <property type="taxonomic scope" value="Bacteria"/>
</dbReference>
<feature type="transmembrane region" description="Helical" evidence="8">
    <location>
        <begin position="80"/>
        <end position="101"/>
    </location>
</feature>
<dbReference type="InterPro" id="IPR003342">
    <property type="entry name" value="ArnT-like_N"/>
</dbReference>
<dbReference type="EMBL" id="JRYO01000214">
    <property type="protein sequence ID" value="KHE91227.1"/>
    <property type="molecule type" value="Genomic_DNA"/>
</dbReference>
<feature type="transmembrane region" description="Helical" evidence="8">
    <location>
        <begin position="163"/>
        <end position="196"/>
    </location>
</feature>
<evidence type="ECO:0000313" key="11">
    <source>
        <dbReference type="Proteomes" id="UP000030652"/>
    </source>
</evidence>
<dbReference type="InterPro" id="IPR050297">
    <property type="entry name" value="LipidA_mod_glycosyltrf_83"/>
</dbReference>
<feature type="transmembrane region" description="Helical" evidence="8">
    <location>
        <begin position="291"/>
        <end position="308"/>
    </location>
</feature>
<evidence type="ECO:0000256" key="3">
    <source>
        <dbReference type="ARBA" id="ARBA00022676"/>
    </source>
</evidence>
<dbReference type="Pfam" id="PF02366">
    <property type="entry name" value="PMT"/>
    <property type="match status" value="1"/>
</dbReference>
<evidence type="ECO:0000313" key="10">
    <source>
        <dbReference type="EMBL" id="KHE91227.1"/>
    </source>
</evidence>
<reference evidence="10 11" key="1">
    <citation type="submission" date="2014-10" db="EMBL/GenBank/DDBJ databases">
        <title>Draft genome of anammox bacterium scalindua brodae, obtained using differential coverage binning of sequence data from two enrichment reactors.</title>
        <authorList>
            <person name="Speth D.R."/>
            <person name="Russ L."/>
            <person name="Kartal B."/>
            <person name="Op den Camp H.J."/>
            <person name="Dutilh B.E."/>
            <person name="Jetten M.S."/>
        </authorList>
    </citation>
    <scope>NUCLEOTIDE SEQUENCE [LARGE SCALE GENOMIC DNA]</scope>
    <source>
        <strain evidence="10">RU1</strain>
    </source>
</reference>
<dbReference type="GO" id="GO:0006493">
    <property type="term" value="P:protein O-linked glycosylation"/>
    <property type="evidence" value="ECO:0007669"/>
    <property type="project" value="InterPro"/>
</dbReference>
<evidence type="ECO:0000259" key="9">
    <source>
        <dbReference type="Pfam" id="PF02366"/>
    </source>
</evidence>
<dbReference type="PANTHER" id="PTHR33908">
    <property type="entry name" value="MANNOSYLTRANSFERASE YKCB-RELATED"/>
    <property type="match status" value="1"/>
</dbReference>
<proteinExistence type="predicted"/>
<comment type="caution">
    <text evidence="10">The sequence shown here is derived from an EMBL/GenBank/DDBJ whole genome shotgun (WGS) entry which is preliminary data.</text>
</comment>
<evidence type="ECO:0000256" key="8">
    <source>
        <dbReference type="SAM" id="Phobius"/>
    </source>
</evidence>
<dbReference type="GO" id="GO:0005886">
    <property type="term" value="C:plasma membrane"/>
    <property type="evidence" value="ECO:0007669"/>
    <property type="project" value="UniProtKB-SubCell"/>
</dbReference>
<dbReference type="GO" id="GO:0016763">
    <property type="term" value="F:pentosyltransferase activity"/>
    <property type="evidence" value="ECO:0007669"/>
    <property type="project" value="TreeGrafter"/>
</dbReference>
<dbReference type="Proteomes" id="UP000030652">
    <property type="component" value="Unassembled WGS sequence"/>
</dbReference>
<feature type="transmembrane region" description="Helical" evidence="8">
    <location>
        <begin position="257"/>
        <end position="279"/>
    </location>
</feature>
<gene>
    <name evidence="10" type="ORF">SCABRO_03078</name>
</gene>